<feature type="coiled-coil region" evidence="7">
    <location>
        <begin position="343"/>
        <end position="497"/>
    </location>
</feature>
<name>A0A6N9Q475_9BACL</name>
<dbReference type="Pfam" id="PF02463">
    <property type="entry name" value="SMC_N"/>
    <property type="match status" value="1"/>
</dbReference>
<keyword evidence="4 7" id="KW-0067">ATP-binding</keyword>
<evidence type="ECO:0000256" key="5">
    <source>
        <dbReference type="ARBA" id="ARBA00023054"/>
    </source>
</evidence>
<dbReference type="SUPFAM" id="SSF75553">
    <property type="entry name" value="Smc hinge domain"/>
    <property type="match status" value="1"/>
</dbReference>
<dbReference type="GO" id="GO:0006260">
    <property type="term" value="P:DNA replication"/>
    <property type="evidence" value="ECO:0007669"/>
    <property type="project" value="UniProtKB-UniRule"/>
</dbReference>
<evidence type="ECO:0000256" key="4">
    <source>
        <dbReference type="ARBA" id="ARBA00022840"/>
    </source>
</evidence>
<dbReference type="InterPro" id="IPR003395">
    <property type="entry name" value="RecF/RecN/SMC_N"/>
</dbReference>
<proteinExistence type="inferred from homology"/>
<dbReference type="SUPFAM" id="SSF52540">
    <property type="entry name" value="P-loop containing nucleoside triphosphate hydrolases"/>
    <property type="match status" value="1"/>
</dbReference>
<keyword evidence="5 7" id="KW-0175">Coiled coil</keyword>
<dbReference type="SMART" id="SM00968">
    <property type="entry name" value="SMC_hinge"/>
    <property type="match status" value="1"/>
</dbReference>
<evidence type="ECO:0000313" key="10">
    <source>
        <dbReference type="Proteomes" id="UP000448943"/>
    </source>
</evidence>
<dbReference type="OrthoDB" id="9808768at2"/>
<comment type="domain">
    <text evidence="7">Contains large globular domains required for ATP hydrolysis at each terminus and a third globular domain forming a flexible hinge near the middle of the molecule. These domains are separated by coiled-coil structures.</text>
</comment>
<dbReference type="InterPro" id="IPR010935">
    <property type="entry name" value="SMC_hinge"/>
</dbReference>
<keyword evidence="10" id="KW-1185">Reference proteome</keyword>
<dbReference type="FunFam" id="3.40.50.300:FF:000984">
    <property type="entry name" value="Chromosome partition protein Smc"/>
    <property type="match status" value="1"/>
</dbReference>
<dbReference type="NCBIfam" id="TIGR02168">
    <property type="entry name" value="SMC_prok_B"/>
    <property type="match status" value="1"/>
</dbReference>
<feature type="coiled-coil region" evidence="7">
    <location>
        <begin position="269"/>
        <end position="296"/>
    </location>
</feature>
<dbReference type="CDD" id="cd03278">
    <property type="entry name" value="ABC_SMC_barmotin"/>
    <property type="match status" value="2"/>
</dbReference>
<dbReference type="Gene3D" id="3.30.70.1620">
    <property type="match status" value="1"/>
</dbReference>
<dbReference type="FunFam" id="3.40.50.300:FF:000901">
    <property type="entry name" value="Chromosome partition protein Smc"/>
    <property type="match status" value="1"/>
</dbReference>
<evidence type="ECO:0000256" key="3">
    <source>
        <dbReference type="ARBA" id="ARBA00022741"/>
    </source>
</evidence>
<dbReference type="GO" id="GO:0016887">
    <property type="term" value="F:ATP hydrolysis activity"/>
    <property type="evidence" value="ECO:0007669"/>
    <property type="project" value="InterPro"/>
</dbReference>
<feature type="coiled-coil region" evidence="7">
    <location>
        <begin position="167"/>
        <end position="201"/>
    </location>
</feature>
<gene>
    <name evidence="7 9" type="primary">smc</name>
    <name evidence="9" type="ORF">ERL59_11440</name>
</gene>
<dbReference type="InterPro" id="IPR024704">
    <property type="entry name" value="SMC"/>
</dbReference>
<dbReference type="AlphaFoldDB" id="A0A6N9Q475"/>
<evidence type="ECO:0000256" key="2">
    <source>
        <dbReference type="ARBA" id="ARBA00022490"/>
    </source>
</evidence>
<dbReference type="GO" id="GO:0005694">
    <property type="term" value="C:chromosome"/>
    <property type="evidence" value="ECO:0007669"/>
    <property type="project" value="InterPro"/>
</dbReference>
<comment type="caution">
    <text evidence="9">The sequence shown here is derived from an EMBL/GenBank/DDBJ whole genome shotgun (WGS) entry which is preliminary data.</text>
</comment>
<dbReference type="GO" id="GO:0007062">
    <property type="term" value="P:sister chromatid cohesion"/>
    <property type="evidence" value="ECO:0007669"/>
    <property type="project" value="InterPro"/>
</dbReference>
<accession>A0A6N9Q475</accession>
<dbReference type="PANTHER" id="PTHR43977">
    <property type="entry name" value="STRUCTURAL MAINTENANCE OF CHROMOSOMES PROTEIN 3"/>
    <property type="match status" value="1"/>
</dbReference>
<feature type="domain" description="SMC hinge" evidence="8">
    <location>
        <begin position="523"/>
        <end position="642"/>
    </location>
</feature>
<reference evidence="9 10" key="1">
    <citation type="submission" date="2019-01" db="EMBL/GenBank/DDBJ databases">
        <title>Chengkuizengella sp. nov., isolated from deep-sea sediment of East Pacific Ocean.</title>
        <authorList>
            <person name="Yang J."/>
            <person name="Lai Q."/>
            <person name="Shao Z."/>
        </authorList>
    </citation>
    <scope>NUCLEOTIDE SEQUENCE [LARGE SCALE GENOMIC DNA]</scope>
    <source>
        <strain evidence="9 10">YPA3-1-1</strain>
    </source>
</reference>
<dbReference type="GO" id="GO:0007059">
    <property type="term" value="P:chromosome segregation"/>
    <property type="evidence" value="ECO:0007669"/>
    <property type="project" value="UniProtKB-UniRule"/>
</dbReference>
<dbReference type="EMBL" id="SIJB01000026">
    <property type="protein sequence ID" value="NBI29571.1"/>
    <property type="molecule type" value="Genomic_DNA"/>
</dbReference>
<sequence>MFLKRIELNGFKSFADKTALDFVQGITAVVGPNGSGKSNISDSIRWVLGEQKAKSLRGGKMEDIIFAGSELRKPVNFGEVSLTLDNTDEKLLLDFSEVTVTRRIHRNGDSEYFINKQACRLKDIIELFMDTGIGREAYSIIGQGKIEEILSNRSEERRGIFEEASGIVKFKTRKKESERKLAETEQNLLRIYDLIAELEDQIEPLQKQSEQAVLYKKLKEQLKAHDISLYVYKIEEAHQHWEASSQTLKQLQNKQIELSTIVNQHDATIEKDRIVAKQLEDELDALQNTLLNLSEEVEKSEGFGEVLKERQKNLLQQKTQHEILVIEKNQRHENVQNEQYSFESKLEQILHQLKEAEHNLEEKQEHLLGITSELNIDSDEQLQETLLKVINEIAQSQNEISNISQQLRMNEEKKEELQRLHKLLIEQHHELHTNNEATIASLEQVQNQINDTKNKYYQISEQVKKKQRLLEDILLTIQKWQQKLNSLISRKDTFKEMENDFDGFFHGVKEVLKKRGQTSGGLSGVHGAVAELVKVPARLETAVETALGGALQFIVMENEQDSRQAISYLKQRKLGRATFLPIDIIKPRTISQNEIHKMNKNKGYIGIAADLIQFDSSYSSIVSNLLGQVIIADSLEDANRIAASCSYRFKIVTIDGDVVNAGGSMTGGSKQKKNTNLLGRKRQIEELEHQITNSEIQLDQLQEKSKNVKQEISKTSSELEELRTLGEQFRLQEQKIQSEIHQCQQQMEHKESQISSNQLELEQLLQKSEELIEKEKREQMKLTESLQTEEKIQQVMKEAEESKKTKQFIKDEVQNELTDLKVRVASITQEKQATMEQLHRFQHELTQLQIEMNANDQTKLQLEAESEKNEREYVEQLEKLNLLKINKQECSNQVAFKRKERADGLQMIELKENETKEQRLALKQTEDKLHQVEVKVNRLDVELENLLNKLSEDYELSFELAKQKYSLPNDVVETQEMVKQLKRKITSLGEVNLGAIDEFERIHNRFEFLTKQQQDLIEAKDTLYQVIEQLDEQMSQRFITTFEDIRKNFVVSFSKLFGGGRADLILSNPENLLETGVDIVAQPPGKKLQNLQLLSGGERALTAIALLFAILHVKPVPFCVLDEVEAALDEANVTRFAEYLREFSLQTQFIVVTHRKGTMEEADVLYGVAMEEDGVSKLVSVRLDEEEDGFFSAS</sequence>
<dbReference type="Pfam" id="PF06470">
    <property type="entry name" value="SMC_hinge"/>
    <property type="match status" value="1"/>
</dbReference>
<keyword evidence="2 7" id="KW-0963">Cytoplasm</keyword>
<dbReference type="InterPro" id="IPR027417">
    <property type="entry name" value="P-loop_NTPase"/>
</dbReference>
<comment type="function">
    <text evidence="7">Required for chromosome condensation and partitioning.</text>
</comment>
<evidence type="ECO:0000313" key="9">
    <source>
        <dbReference type="EMBL" id="NBI29571.1"/>
    </source>
</evidence>
<dbReference type="Gene3D" id="1.20.1060.20">
    <property type="match status" value="1"/>
</dbReference>
<dbReference type="Proteomes" id="UP000448943">
    <property type="component" value="Unassembled WGS sequence"/>
</dbReference>
<dbReference type="GO" id="GO:0030261">
    <property type="term" value="P:chromosome condensation"/>
    <property type="evidence" value="ECO:0007669"/>
    <property type="project" value="InterPro"/>
</dbReference>
<feature type="binding site" evidence="7">
    <location>
        <begin position="32"/>
        <end position="39"/>
    </location>
    <ligand>
        <name>ATP</name>
        <dbReference type="ChEBI" id="CHEBI:30616"/>
    </ligand>
</feature>
<dbReference type="RefSeq" id="WP_160646382.1">
    <property type="nucleotide sequence ID" value="NZ_SIJB01000026.1"/>
</dbReference>
<dbReference type="InterPro" id="IPR011890">
    <property type="entry name" value="SMC_prok"/>
</dbReference>
<comment type="subcellular location">
    <subcellularLocation>
        <location evidence="1 7">Cytoplasm</location>
    </subcellularLocation>
</comment>
<feature type="coiled-coil region" evidence="7">
    <location>
        <begin position="908"/>
        <end position="949"/>
    </location>
</feature>
<dbReference type="GO" id="GO:0005737">
    <property type="term" value="C:cytoplasm"/>
    <property type="evidence" value="ECO:0007669"/>
    <property type="project" value="UniProtKB-SubCell"/>
</dbReference>
<dbReference type="Gene3D" id="3.40.50.300">
    <property type="entry name" value="P-loop containing nucleotide triphosphate hydrolases"/>
    <property type="match status" value="2"/>
</dbReference>
<dbReference type="HAMAP" id="MF_01894">
    <property type="entry name" value="Smc_prok"/>
    <property type="match status" value="1"/>
</dbReference>
<keyword evidence="3 7" id="KW-0547">Nucleotide-binding</keyword>
<protein>
    <recommendedName>
        <fullName evidence="7">Chromosome partition protein Smc</fullName>
    </recommendedName>
</protein>
<dbReference type="InterPro" id="IPR036277">
    <property type="entry name" value="SMC_hinge_sf"/>
</dbReference>
<evidence type="ECO:0000256" key="6">
    <source>
        <dbReference type="ARBA" id="ARBA00023125"/>
    </source>
</evidence>
<keyword evidence="6 7" id="KW-0238">DNA-binding</keyword>
<evidence type="ECO:0000259" key="8">
    <source>
        <dbReference type="SMART" id="SM00968"/>
    </source>
</evidence>
<evidence type="ECO:0000256" key="1">
    <source>
        <dbReference type="ARBA" id="ARBA00004496"/>
    </source>
</evidence>
<organism evidence="9 10">
    <name type="scientific">Chengkuizengella marina</name>
    <dbReference type="NCBI Taxonomy" id="2507566"/>
    <lineage>
        <taxon>Bacteria</taxon>
        <taxon>Bacillati</taxon>
        <taxon>Bacillota</taxon>
        <taxon>Bacilli</taxon>
        <taxon>Bacillales</taxon>
        <taxon>Paenibacillaceae</taxon>
        <taxon>Chengkuizengella</taxon>
    </lineage>
</organism>
<comment type="subunit">
    <text evidence="7">Homodimer.</text>
</comment>
<comment type="similarity">
    <text evidence="7">Belongs to the SMC family.</text>
</comment>
<dbReference type="GO" id="GO:0005524">
    <property type="term" value="F:ATP binding"/>
    <property type="evidence" value="ECO:0007669"/>
    <property type="project" value="UniProtKB-UniRule"/>
</dbReference>
<dbReference type="GO" id="GO:0003677">
    <property type="term" value="F:DNA binding"/>
    <property type="evidence" value="ECO:0007669"/>
    <property type="project" value="UniProtKB-UniRule"/>
</dbReference>
<evidence type="ECO:0000256" key="7">
    <source>
        <dbReference type="HAMAP-Rule" id="MF_01894"/>
    </source>
</evidence>
<feature type="coiled-coil region" evidence="7">
    <location>
        <begin position="684"/>
        <end position="879"/>
    </location>
</feature>
<dbReference type="PIRSF" id="PIRSF005719">
    <property type="entry name" value="SMC"/>
    <property type="match status" value="1"/>
</dbReference>